<dbReference type="KEGG" id="rjg:CCGE525_20340"/>
<dbReference type="Proteomes" id="UP000282195">
    <property type="component" value="Chromosome"/>
</dbReference>
<evidence type="ECO:0000313" key="2">
    <source>
        <dbReference type="Proteomes" id="UP000282195"/>
    </source>
</evidence>
<reference evidence="1 2" key="1">
    <citation type="submission" date="2018-10" db="EMBL/GenBank/DDBJ databases">
        <title>Rhizobium etli, R. leguminosarum and a new Rhizobium genospecies from Phaseolus dumosus.</title>
        <authorList>
            <person name="Ramirez-Puebla S.T."/>
            <person name="Rogel-Hernandez M.A."/>
            <person name="Guerrero G."/>
            <person name="Ormeno-Orrillo E."/>
            <person name="Martinez-Romero J.C."/>
            <person name="Negrete-Yankelevich S."/>
            <person name="Martinez-Romero E."/>
        </authorList>
    </citation>
    <scope>NUCLEOTIDE SEQUENCE [LARGE SCALE GENOMIC DNA]</scope>
    <source>
        <strain evidence="1 2">CCGE525</strain>
    </source>
</reference>
<gene>
    <name evidence="1" type="ORF">CCGE525_20340</name>
</gene>
<name>A0A387G091_9HYPH</name>
<dbReference type="EMBL" id="CP032694">
    <property type="protein sequence ID" value="AYG60896.1"/>
    <property type="molecule type" value="Genomic_DNA"/>
</dbReference>
<proteinExistence type="predicted"/>
<dbReference type="RefSeq" id="WP_120705862.1">
    <property type="nucleotide sequence ID" value="NZ_CP032694.1"/>
</dbReference>
<protein>
    <submittedName>
        <fullName evidence="1">Uncharacterized protein</fullName>
    </submittedName>
</protein>
<organism evidence="1 2">
    <name type="scientific">Rhizobium jaguaris</name>
    <dbReference type="NCBI Taxonomy" id="1312183"/>
    <lineage>
        <taxon>Bacteria</taxon>
        <taxon>Pseudomonadati</taxon>
        <taxon>Pseudomonadota</taxon>
        <taxon>Alphaproteobacteria</taxon>
        <taxon>Hyphomicrobiales</taxon>
        <taxon>Rhizobiaceae</taxon>
        <taxon>Rhizobium/Agrobacterium group</taxon>
        <taxon>Rhizobium</taxon>
    </lineage>
</organism>
<keyword evidence="2" id="KW-1185">Reference proteome</keyword>
<sequence length="75" mass="8582">MSEDERFEAGFDAGLRMVLDFLDKQGGPRDGFEEAVLGVKDNFDKCSHGRFRYEPCFDCLRIAIVAVLKREHDPD</sequence>
<evidence type="ECO:0000313" key="1">
    <source>
        <dbReference type="EMBL" id="AYG60896.1"/>
    </source>
</evidence>
<accession>A0A387G091</accession>
<dbReference type="AlphaFoldDB" id="A0A387G091"/>